<keyword evidence="2" id="KW-1133">Transmembrane helix</keyword>
<feature type="compositionally biased region" description="Basic and acidic residues" evidence="1">
    <location>
        <begin position="68"/>
        <end position="80"/>
    </location>
</feature>
<evidence type="ECO:0000256" key="1">
    <source>
        <dbReference type="SAM" id="MobiDB-lite"/>
    </source>
</evidence>
<feature type="compositionally biased region" description="Polar residues" evidence="1">
    <location>
        <begin position="108"/>
        <end position="118"/>
    </location>
</feature>
<feature type="transmembrane region" description="Helical" evidence="2">
    <location>
        <begin position="7"/>
        <end position="26"/>
    </location>
</feature>
<organism evidence="3 4">
    <name type="scientific">Streptantibioticus silvisoli</name>
    <dbReference type="NCBI Taxonomy" id="2705255"/>
    <lineage>
        <taxon>Bacteria</taxon>
        <taxon>Bacillati</taxon>
        <taxon>Actinomycetota</taxon>
        <taxon>Actinomycetes</taxon>
        <taxon>Kitasatosporales</taxon>
        <taxon>Streptomycetaceae</taxon>
        <taxon>Streptantibioticus</taxon>
    </lineage>
</organism>
<evidence type="ECO:0000313" key="4">
    <source>
        <dbReference type="Proteomes" id="UP001156398"/>
    </source>
</evidence>
<feature type="transmembrane region" description="Helical" evidence="2">
    <location>
        <begin position="32"/>
        <end position="53"/>
    </location>
</feature>
<keyword evidence="2" id="KW-0472">Membrane</keyword>
<feature type="region of interest" description="Disordered" evidence="1">
    <location>
        <begin position="58"/>
        <end position="118"/>
    </location>
</feature>
<accession>A0ABT6W8E5</accession>
<gene>
    <name evidence="3" type="ORF">POF43_030595</name>
</gene>
<dbReference type="Proteomes" id="UP001156398">
    <property type="component" value="Unassembled WGS sequence"/>
</dbReference>
<dbReference type="RefSeq" id="WP_271325136.1">
    <property type="nucleotide sequence ID" value="NZ_JAAGKO020000069.1"/>
</dbReference>
<comment type="caution">
    <text evidence="3">The sequence shown here is derived from an EMBL/GenBank/DDBJ whole genome shotgun (WGS) entry which is preliminary data.</text>
</comment>
<dbReference type="EMBL" id="JAAGKO020000069">
    <property type="protein sequence ID" value="MDI5967027.1"/>
    <property type="molecule type" value="Genomic_DNA"/>
</dbReference>
<evidence type="ECO:0008006" key="5">
    <source>
        <dbReference type="Google" id="ProtNLM"/>
    </source>
</evidence>
<keyword evidence="4" id="KW-1185">Reference proteome</keyword>
<protein>
    <recommendedName>
        <fullName evidence="5">Secreted protein</fullName>
    </recommendedName>
</protein>
<keyword evidence="2" id="KW-0812">Transmembrane</keyword>
<evidence type="ECO:0000313" key="3">
    <source>
        <dbReference type="EMBL" id="MDI5967027.1"/>
    </source>
</evidence>
<proteinExistence type="predicted"/>
<evidence type="ECO:0000256" key="2">
    <source>
        <dbReference type="SAM" id="Phobius"/>
    </source>
</evidence>
<sequence length="118" mass="11709">MPQARKITIIAAAVAGILSTPLIWLLNSPGAGELVAASVQGAVAIAALIWALFQQPAPAPAPAAPAGPDDRATRTGEADHGGNTGIRRPGGHGNGSAKAHRTGRASGKGSNTGIDYTD</sequence>
<name>A0ABT6W8E5_9ACTN</name>
<reference evidence="3 4" key="1">
    <citation type="submission" date="2023-05" db="EMBL/GenBank/DDBJ databases">
        <title>Streptantibioticus silvisoli sp. nov., acidotolerant actinomycetes 1 from pine litter.</title>
        <authorList>
            <person name="Swiecimska M."/>
            <person name="Golinska P."/>
            <person name="Sangal V."/>
            <person name="Wachnowicz B."/>
            <person name="Goodfellow M."/>
        </authorList>
    </citation>
    <scope>NUCLEOTIDE SEQUENCE [LARGE SCALE GENOMIC DNA]</scope>
    <source>
        <strain evidence="3 4">SL54</strain>
    </source>
</reference>